<comment type="caution">
    <text evidence="2">The sequence shown here is derived from an EMBL/GenBank/DDBJ whole genome shotgun (WGS) entry which is preliminary data.</text>
</comment>
<sequence length="253" mass="28163">MAVAGPRENLQGVMGPPPAVERREFELLPTYHRLLQYGQEDCRSGSDDGIAVDVPAWATSYLASGATEMRRSILEIGTDEVQALVHSVMDSSDFNLNLEFPDQENGEAIEASPTARQTKSARKPKEHPKRRLKETRWGRCLAPWCRQLALQPALGSRGPFLVCSAKSGCRFKKDLSAAQWRTLPAEWLKYWPISWAAVKPWLRPQRPVASLGSSRHVRPRRISWRRAVQASQDYAASSQELLDALSQASSGGA</sequence>
<organism evidence="2 3">
    <name type="scientific">Symbiodinium necroappetens</name>
    <dbReference type="NCBI Taxonomy" id="1628268"/>
    <lineage>
        <taxon>Eukaryota</taxon>
        <taxon>Sar</taxon>
        <taxon>Alveolata</taxon>
        <taxon>Dinophyceae</taxon>
        <taxon>Suessiales</taxon>
        <taxon>Symbiodiniaceae</taxon>
        <taxon>Symbiodinium</taxon>
    </lineage>
</organism>
<proteinExistence type="predicted"/>
<evidence type="ECO:0000313" key="2">
    <source>
        <dbReference type="EMBL" id="CAE7226140.1"/>
    </source>
</evidence>
<feature type="compositionally biased region" description="Basic residues" evidence="1">
    <location>
        <begin position="119"/>
        <end position="132"/>
    </location>
</feature>
<dbReference type="Proteomes" id="UP000601435">
    <property type="component" value="Unassembled WGS sequence"/>
</dbReference>
<reference evidence="2" key="1">
    <citation type="submission" date="2021-02" db="EMBL/GenBank/DDBJ databases">
        <authorList>
            <person name="Dougan E. K."/>
            <person name="Rhodes N."/>
            <person name="Thang M."/>
            <person name="Chan C."/>
        </authorList>
    </citation>
    <scope>NUCLEOTIDE SEQUENCE</scope>
</reference>
<dbReference type="OrthoDB" id="416668at2759"/>
<gene>
    <name evidence="2" type="primary">pgsA</name>
    <name evidence="2" type="ORF">SNEC2469_LOCUS3203</name>
</gene>
<evidence type="ECO:0000313" key="3">
    <source>
        <dbReference type="Proteomes" id="UP000601435"/>
    </source>
</evidence>
<accession>A0A812KF82</accession>
<protein>
    <submittedName>
        <fullName evidence="2">PgsA protein</fullName>
    </submittedName>
</protein>
<name>A0A812KF82_9DINO</name>
<evidence type="ECO:0000256" key="1">
    <source>
        <dbReference type="SAM" id="MobiDB-lite"/>
    </source>
</evidence>
<feature type="region of interest" description="Disordered" evidence="1">
    <location>
        <begin position="106"/>
        <end position="132"/>
    </location>
</feature>
<keyword evidence="3" id="KW-1185">Reference proteome</keyword>
<dbReference type="AlphaFoldDB" id="A0A812KF82"/>
<dbReference type="EMBL" id="CAJNJA010007553">
    <property type="protein sequence ID" value="CAE7226140.1"/>
    <property type="molecule type" value="Genomic_DNA"/>
</dbReference>